<evidence type="ECO:0000313" key="2">
    <source>
        <dbReference type="Proteomes" id="UP000240418"/>
    </source>
</evidence>
<gene>
    <name evidence="1" type="ORF">CLV88_11283</name>
</gene>
<dbReference type="EMBL" id="PYGJ01000012">
    <property type="protein sequence ID" value="PSL18159.1"/>
    <property type="molecule type" value="Genomic_DNA"/>
</dbReference>
<protein>
    <submittedName>
        <fullName evidence="1">Uncharacterized protein</fullName>
    </submittedName>
</protein>
<sequence>MEDNKYAEVSSQQLEIAETNLQAFRNGLLKNLTAATEPITPRVAFKVLIYREALSWRVIELGEGAAVAIKSGNPLAGIILTRALVECAAAYHFLCKKLERCVEQNSVDELDEAAKKFILGSRWEDWEFSATNILTMIDGANRDCPGLRKNYDHLSEFCHPNYSGVAMIFSNPTGSFDVSLGRYLGGTERLNWTATNSMTAALMLFEHYYNSSADLLPNIIDLCHRDLETNRDNSNTID</sequence>
<organism evidence="1 2">
    <name type="scientific">Shimia abyssi</name>
    <dbReference type="NCBI Taxonomy" id="1662395"/>
    <lineage>
        <taxon>Bacteria</taxon>
        <taxon>Pseudomonadati</taxon>
        <taxon>Pseudomonadota</taxon>
        <taxon>Alphaproteobacteria</taxon>
        <taxon>Rhodobacterales</taxon>
        <taxon>Roseobacteraceae</taxon>
    </lineage>
</organism>
<dbReference type="Proteomes" id="UP000240418">
    <property type="component" value="Unassembled WGS sequence"/>
</dbReference>
<dbReference type="AlphaFoldDB" id="A0A2P8F8W9"/>
<proteinExistence type="predicted"/>
<reference evidence="1 2" key="1">
    <citation type="submission" date="2018-03" db="EMBL/GenBank/DDBJ databases">
        <title>Genomic Encyclopedia of Archaeal and Bacterial Type Strains, Phase II (KMG-II): from individual species to whole genera.</title>
        <authorList>
            <person name="Goeker M."/>
        </authorList>
    </citation>
    <scope>NUCLEOTIDE SEQUENCE [LARGE SCALE GENOMIC DNA]</scope>
    <source>
        <strain evidence="1 2">DSM 100673</strain>
    </source>
</reference>
<dbReference type="RefSeq" id="WP_106609485.1">
    <property type="nucleotide sequence ID" value="NZ_PYGJ01000012.1"/>
</dbReference>
<comment type="caution">
    <text evidence="1">The sequence shown here is derived from an EMBL/GenBank/DDBJ whole genome shotgun (WGS) entry which is preliminary data.</text>
</comment>
<keyword evidence="2" id="KW-1185">Reference proteome</keyword>
<evidence type="ECO:0000313" key="1">
    <source>
        <dbReference type="EMBL" id="PSL18159.1"/>
    </source>
</evidence>
<dbReference type="OrthoDB" id="8453011at2"/>
<accession>A0A2P8F8W9</accession>
<name>A0A2P8F8W9_9RHOB</name>